<name>A0A2U3QK80_9BACT</name>
<evidence type="ECO:0000313" key="1">
    <source>
        <dbReference type="EMBL" id="SPQ01797.1"/>
    </source>
</evidence>
<reference evidence="2" key="1">
    <citation type="submission" date="2018-03" db="EMBL/GenBank/DDBJ databases">
        <authorList>
            <person name="Zecchin S."/>
        </authorList>
    </citation>
    <scope>NUCLEOTIDE SEQUENCE [LARGE SCALE GENOMIC DNA]</scope>
</reference>
<dbReference type="Proteomes" id="UP000245125">
    <property type="component" value="Unassembled WGS sequence"/>
</dbReference>
<dbReference type="InterPro" id="IPR027396">
    <property type="entry name" value="DsrEFH-like"/>
</dbReference>
<dbReference type="AlphaFoldDB" id="A0A2U3QK80"/>
<sequence length="124" mass="13813">MPAKKFIFILNHSFDKPDNAAGALQLATNMKAFDAELDFFLINEGVLIAKKGFAETITWQKKDGFSPIHNLLKTLSEDFGVKFYICASCVKPYGLEGAELIQNAEIKPGSYLGQMLMERQSVSF</sequence>
<protein>
    <submittedName>
        <fullName evidence="1">Uncharacterized protein</fullName>
    </submittedName>
</protein>
<keyword evidence="2" id="KW-1185">Reference proteome</keyword>
<gene>
    <name evidence="1" type="ORF">NBG4_710004</name>
</gene>
<dbReference type="OrthoDB" id="9812053at2"/>
<accession>A0A2U3QK80</accession>
<dbReference type="InterPro" id="IPR003787">
    <property type="entry name" value="Sulphur_relay_DsrE/F-like"/>
</dbReference>
<dbReference type="Pfam" id="PF02635">
    <property type="entry name" value="DsrE"/>
    <property type="match status" value="1"/>
</dbReference>
<proteinExistence type="predicted"/>
<dbReference type="EMBL" id="OUUY01000121">
    <property type="protein sequence ID" value="SPQ01797.1"/>
    <property type="molecule type" value="Genomic_DNA"/>
</dbReference>
<dbReference type="Gene3D" id="3.40.1260.10">
    <property type="entry name" value="DsrEFH-like"/>
    <property type="match status" value="1"/>
</dbReference>
<organism evidence="1 2">
    <name type="scientific">Candidatus Sulfobium mesophilum</name>
    <dbReference type="NCBI Taxonomy" id="2016548"/>
    <lineage>
        <taxon>Bacteria</taxon>
        <taxon>Pseudomonadati</taxon>
        <taxon>Nitrospirota</taxon>
        <taxon>Nitrospiria</taxon>
        <taxon>Nitrospirales</taxon>
        <taxon>Nitrospiraceae</taxon>
        <taxon>Candidatus Sulfobium</taxon>
    </lineage>
</organism>
<evidence type="ECO:0000313" key="2">
    <source>
        <dbReference type="Proteomes" id="UP000245125"/>
    </source>
</evidence>
<dbReference type="SUPFAM" id="SSF75169">
    <property type="entry name" value="DsrEFH-like"/>
    <property type="match status" value="1"/>
</dbReference>